<evidence type="ECO:0000256" key="1">
    <source>
        <dbReference type="SAM" id="SignalP"/>
    </source>
</evidence>
<name>A0A418XR66_9BURK</name>
<proteinExistence type="predicted"/>
<accession>A0A418XR66</accession>
<dbReference type="Proteomes" id="UP000284006">
    <property type="component" value="Unassembled WGS sequence"/>
</dbReference>
<keyword evidence="3" id="KW-1185">Reference proteome</keyword>
<feature type="chain" id="PRO_5019440437" evidence="1">
    <location>
        <begin position="23"/>
        <end position="610"/>
    </location>
</feature>
<dbReference type="InterPro" id="IPR010281">
    <property type="entry name" value="DUF885"/>
</dbReference>
<sequence length="610" mass="67231">MPVDYRHAAKLTLAILTPFLLASCAVTQPVAVTAPTVAPAAKAEQRNAAFDNWADSFAAAWVRLSPEQSTAVQYFSGAEQQALDRQLSPQTAEYRKRFTNMARAGLVRLDMFLAGPLDATQRISAQTMRWSLANTIANEPFADHAFVFSQFSGAHIAPVTFMSEHHPIRNAADVDNYLARLAQVGARLDEATARSRAAAGRKLIPPRFILERAQGQVDAFLKPAPADNVLVTSLATRSAKLADLSPEARAKAIASATAIVAGQIRPAYERTRGYLAELHPQTTDAAGIDRMPDGAAAYSQALANFTGTKLQAAEIHQIGLREVARLESEMDKHLRALGYTQGSIEERMRALDKTFQLPAEPDPRPEILRRYNEMVRDAEKRSTKLFNLMPKAPIEVRREPPLTEGSASAHYSVPAPDGSRPGIFWVPLRGPLFDMIRMRSLAYHEAVPGHHFQLAIQQELQGLPKFRTMRIFGGGSAHAEGWALYTERLAVEQGWYEGDVPGLLGALGSELFRARRLVVDTGLHSKGWTRQQAIDYGLKTSEVERYVVWPGQANAYMLGMLRILELREKAKAELGPKFSLPGFHDVVLRSGSVPMDVLATLVDEWVASQR</sequence>
<evidence type="ECO:0000313" key="2">
    <source>
        <dbReference type="EMBL" id="RJG14942.1"/>
    </source>
</evidence>
<organism evidence="2 3">
    <name type="scientific">Massilia cavernae</name>
    <dbReference type="NCBI Taxonomy" id="2320864"/>
    <lineage>
        <taxon>Bacteria</taxon>
        <taxon>Pseudomonadati</taxon>
        <taxon>Pseudomonadota</taxon>
        <taxon>Betaproteobacteria</taxon>
        <taxon>Burkholderiales</taxon>
        <taxon>Oxalobacteraceae</taxon>
        <taxon>Telluria group</taxon>
        <taxon>Massilia</taxon>
    </lineage>
</organism>
<dbReference type="OrthoDB" id="9760040at2"/>
<reference evidence="2 3" key="1">
    <citation type="submission" date="2018-09" db="EMBL/GenBank/DDBJ databases">
        <authorList>
            <person name="Zhu H."/>
        </authorList>
    </citation>
    <scope>NUCLEOTIDE SEQUENCE [LARGE SCALE GENOMIC DNA]</scope>
    <source>
        <strain evidence="2 3">K1S02-61</strain>
    </source>
</reference>
<feature type="signal peptide" evidence="1">
    <location>
        <begin position="1"/>
        <end position="22"/>
    </location>
</feature>
<dbReference type="Pfam" id="PF05960">
    <property type="entry name" value="DUF885"/>
    <property type="match status" value="1"/>
</dbReference>
<dbReference type="PANTHER" id="PTHR33361:SF2">
    <property type="entry name" value="DUF885 DOMAIN-CONTAINING PROTEIN"/>
    <property type="match status" value="1"/>
</dbReference>
<dbReference type="EMBL" id="QYUP01000122">
    <property type="protein sequence ID" value="RJG14942.1"/>
    <property type="molecule type" value="Genomic_DNA"/>
</dbReference>
<gene>
    <name evidence="2" type="ORF">D3872_15410</name>
</gene>
<dbReference type="PROSITE" id="PS51257">
    <property type="entry name" value="PROKAR_LIPOPROTEIN"/>
    <property type="match status" value="1"/>
</dbReference>
<dbReference type="RefSeq" id="WP_119811630.1">
    <property type="nucleotide sequence ID" value="NZ_QYUP01000122.1"/>
</dbReference>
<comment type="caution">
    <text evidence="2">The sequence shown here is derived from an EMBL/GenBank/DDBJ whole genome shotgun (WGS) entry which is preliminary data.</text>
</comment>
<protein>
    <submittedName>
        <fullName evidence="2">DUF885 domain-containing protein</fullName>
    </submittedName>
</protein>
<dbReference type="PANTHER" id="PTHR33361">
    <property type="entry name" value="GLR0591 PROTEIN"/>
    <property type="match status" value="1"/>
</dbReference>
<evidence type="ECO:0000313" key="3">
    <source>
        <dbReference type="Proteomes" id="UP000284006"/>
    </source>
</evidence>
<keyword evidence="1" id="KW-0732">Signal</keyword>
<dbReference type="AlphaFoldDB" id="A0A418XR66"/>